<protein>
    <submittedName>
        <fullName evidence="2">Uncharacterized protein</fullName>
    </submittedName>
</protein>
<dbReference type="Proteomes" id="UP001341840">
    <property type="component" value="Unassembled WGS sequence"/>
</dbReference>
<accession>A0ABU6TX93</accession>
<comment type="caution">
    <text evidence="2">The sequence shown here is derived from an EMBL/GenBank/DDBJ whole genome shotgun (WGS) entry which is preliminary data.</text>
</comment>
<organism evidence="2 3">
    <name type="scientific">Stylosanthes scabra</name>
    <dbReference type="NCBI Taxonomy" id="79078"/>
    <lineage>
        <taxon>Eukaryota</taxon>
        <taxon>Viridiplantae</taxon>
        <taxon>Streptophyta</taxon>
        <taxon>Embryophyta</taxon>
        <taxon>Tracheophyta</taxon>
        <taxon>Spermatophyta</taxon>
        <taxon>Magnoliopsida</taxon>
        <taxon>eudicotyledons</taxon>
        <taxon>Gunneridae</taxon>
        <taxon>Pentapetalae</taxon>
        <taxon>rosids</taxon>
        <taxon>fabids</taxon>
        <taxon>Fabales</taxon>
        <taxon>Fabaceae</taxon>
        <taxon>Papilionoideae</taxon>
        <taxon>50 kb inversion clade</taxon>
        <taxon>dalbergioids sensu lato</taxon>
        <taxon>Dalbergieae</taxon>
        <taxon>Pterocarpus clade</taxon>
        <taxon>Stylosanthes</taxon>
    </lineage>
</organism>
<evidence type="ECO:0000313" key="3">
    <source>
        <dbReference type="Proteomes" id="UP001341840"/>
    </source>
</evidence>
<name>A0ABU6TX93_9FABA</name>
<sequence>MPSITLVTFQPVSPKPCTSSFVHVCPTPVSRLVCRPPNVSTLCFPFILPSFQPTTPLHSFMLSHTRVTFGVPSPKHEQPLLAIHIPIIPTPRLCRFLIPHQHYLIPQHDLIPPTQATERLELVDPRGASTPGNLSRRARDCRSKAYSK</sequence>
<dbReference type="EMBL" id="JASCZI010093104">
    <property type="protein sequence ID" value="MED6153087.1"/>
    <property type="molecule type" value="Genomic_DNA"/>
</dbReference>
<feature type="compositionally biased region" description="Basic and acidic residues" evidence="1">
    <location>
        <begin position="137"/>
        <end position="148"/>
    </location>
</feature>
<evidence type="ECO:0000313" key="2">
    <source>
        <dbReference type="EMBL" id="MED6153087.1"/>
    </source>
</evidence>
<reference evidence="2 3" key="1">
    <citation type="journal article" date="2023" name="Plants (Basel)">
        <title>Bridging the Gap: Combining Genomics and Transcriptomics Approaches to Understand Stylosanthes scabra, an Orphan Legume from the Brazilian Caatinga.</title>
        <authorList>
            <person name="Ferreira-Neto J.R.C."/>
            <person name="da Silva M.D."/>
            <person name="Binneck E."/>
            <person name="de Melo N.F."/>
            <person name="da Silva R.H."/>
            <person name="de Melo A.L.T.M."/>
            <person name="Pandolfi V."/>
            <person name="Bustamante F.O."/>
            <person name="Brasileiro-Vidal A.C."/>
            <person name="Benko-Iseppon A.M."/>
        </authorList>
    </citation>
    <scope>NUCLEOTIDE SEQUENCE [LARGE SCALE GENOMIC DNA]</scope>
    <source>
        <tissue evidence="2">Leaves</tissue>
    </source>
</reference>
<gene>
    <name evidence="2" type="ORF">PIB30_098177</name>
</gene>
<keyword evidence="3" id="KW-1185">Reference proteome</keyword>
<feature type="region of interest" description="Disordered" evidence="1">
    <location>
        <begin position="125"/>
        <end position="148"/>
    </location>
</feature>
<evidence type="ECO:0000256" key="1">
    <source>
        <dbReference type="SAM" id="MobiDB-lite"/>
    </source>
</evidence>
<proteinExistence type="predicted"/>